<dbReference type="SMART" id="SM00028">
    <property type="entry name" value="TPR"/>
    <property type="match status" value="4"/>
</dbReference>
<evidence type="ECO:0000256" key="1">
    <source>
        <dbReference type="PROSITE-ProRule" id="PRU00339"/>
    </source>
</evidence>
<dbReference type="PANTHER" id="PTHR12558:SF13">
    <property type="entry name" value="CELL DIVISION CYCLE PROTEIN 27 HOMOLOG"/>
    <property type="match status" value="1"/>
</dbReference>
<protein>
    <submittedName>
        <fullName evidence="2">Tetratricopeptide repeat protein</fullName>
    </submittedName>
</protein>
<dbReference type="PROSITE" id="PS50005">
    <property type="entry name" value="TPR"/>
    <property type="match status" value="1"/>
</dbReference>
<dbReference type="KEGG" id="pfer:IRI77_25200"/>
<dbReference type="Proteomes" id="UP000593892">
    <property type="component" value="Chromosome"/>
</dbReference>
<dbReference type="InterPro" id="IPR019734">
    <property type="entry name" value="TPR_rpt"/>
</dbReference>
<dbReference type="Pfam" id="PF07721">
    <property type="entry name" value="TPR_4"/>
    <property type="match status" value="1"/>
</dbReference>
<dbReference type="RefSeq" id="WP_194447759.1">
    <property type="nucleotide sequence ID" value="NZ_CP063849.1"/>
</dbReference>
<dbReference type="Pfam" id="PF14559">
    <property type="entry name" value="TPR_19"/>
    <property type="match status" value="1"/>
</dbReference>
<keyword evidence="1" id="KW-0802">TPR repeat</keyword>
<dbReference type="AlphaFoldDB" id="A0A7S7NM21"/>
<name>A0A7S7NM21_PALFE</name>
<dbReference type="SUPFAM" id="SSF48452">
    <property type="entry name" value="TPR-like"/>
    <property type="match status" value="2"/>
</dbReference>
<gene>
    <name evidence="2" type="ORF">IRI77_25200</name>
</gene>
<evidence type="ECO:0000313" key="2">
    <source>
        <dbReference type="EMBL" id="QOY86090.1"/>
    </source>
</evidence>
<dbReference type="PANTHER" id="PTHR12558">
    <property type="entry name" value="CELL DIVISION CYCLE 16,23,27"/>
    <property type="match status" value="1"/>
</dbReference>
<dbReference type="EMBL" id="CP063849">
    <property type="protein sequence ID" value="QOY86090.1"/>
    <property type="molecule type" value="Genomic_DNA"/>
</dbReference>
<keyword evidence="3" id="KW-1185">Reference proteome</keyword>
<dbReference type="GO" id="GO:0042802">
    <property type="term" value="F:identical protein binding"/>
    <property type="evidence" value="ECO:0007669"/>
    <property type="project" value="InterPro"/>
</dbReference>
<reference evidence="2 3" key="1">
    <citation type="submission" date="2020-10" db="EMBL/GenBank/DDBJ databases">
        <title>Complete genome sequence of Paludibaculum fermentans P105T, a facultatively anaerobic acidobacterium capable of dissimilatory Fe(III) reduction.</title>
        <authorList>
            <person name="Dedysh S.N."/>
            <person name="Beletsky A.V."/>
            <person name="Kulichevskaya I.S."/>
            <person name="Mardanov A.V."/>
            <person name="Ravin N.V."/>
        </authorList>
    </citation>
    <scope>NUCLEOTIDE SEQUENCE [LARGE SCALE GENOMIC DNA]</scope>
    <source>
        <strain evidence="2 3">P105</strain>
    </source>
</reference>
<proteinExistence type="predicted"/>
<evidence type="ECO:0000313" key="3">
    <source>
        <dbReference type="Proteomes" id="UP000593892"/>
    </source>
</evidence>
<dbReference type="Gene3D" id="1.25.40.10">
    <property type="entry name" value="Tetratricopeptide repeat domain"/>
    <property type="match status" value="2"/>
</dbReference>
<feature type="repeat" description="TPR" evidence="1">
    <location>
        <begin position="281"/>
        <end position="314"/>
    </location>
</feature>
<dbReference type="InterPro" id="IPR011990">
    <property type="entry name" value="TPR-like_helical_dom_sf"/>
</dbReference>
<accession>A0A7S7NM21</accession>
<organism evidence="2 3">
    <name type="scientific">Paludibaculum fermentans</name>
    <dbReference type="NCBI Taxonomy" id="1473598"/>
    <lineage>
        <taxon>Bacteria</taxon>
        <taxon>Pseudomonadati</taxon>
        <taxon>Acidobacteriota</taxon>
        <taxon>Terriglobia</taxon>
        <taxon>Bryobacterales</taxon>
        <taxon>Bryobacteraceae</taxon>
        <taxon>Paludibaculum</taxon>
    </lineage>
</organism>
<sequence length="448" mass="49581">MQRDSVEAALAKIDKSKPFRQSERMRRFLRFVVERALDGDSEALKEYTVGMAVFDRPDDFDPRIDSIVRVEARRLRRKLNEYYESEGKSDFVRINLQEGTYAPTFATGGPPALPPPAKADPNAPHIITGDAYQLLLEGRHFANRMTPAHLRRSIECFQRAIHLDPQFAAAYAAVGGSILQLALFGNISPSVVMTDAGLVIYRALTLSPDLAAGHLWRGFLNAALLWNWVEAEVDYERALELNPSLVQARLFYAATVMNPQGRFLEARAHLGAAALLDPASVMLSAATGMTEYFSGDYEAALEHYRRAIELNSSFYGAHRLMAYALLALGRGDEALRSLELAEPLAAGDPRLLATQGYVQGRLGHVEKATQILESLAALSADSYVSAYDRALIHLGLGQHDEACRLLVEATAEHEPWLIMLRVDPIFAPLHGFAPFQDLVGRILPPETK</sequence>
<dbReference type="InterPro" id="IPR011717">
    <property type="entry name" value="TPR-4"/>
</dbReference>